<protein>
    <recommendedName>
        <fullName evidence="3">HipA-like C-terminal domain-containing protein</fullName>
    </recommendedName>
</protein>
<evidence type="ECO:0000313" key="1">
    <source>
        <dbReference type="EMBL" id="NYT36640.1"/>
    </source>
</evidence>
<reference evidence="1 2" key="1">
    <citation type="submission" date="2020-07" db="EMBL/GenBank/DDBJ databases">
        <title>Taxonomic revisions and descriptions of new bacterial species based on genomic comparisons in the high-G+C-content subgroup of the family Alcaligenaceae.</title>
        <authorList>
            <person name="Szabo A."/>
            <person name="Felfoldi T."/>
        </authorList>
    </citation>
    <scope>NUCLEOTIDE SEQUENCE [LARGE SCALE GENOMIC DNA]</scope>
    <source>
        <strain evidence="1 2">DSM 25264</strain>
    </source>
</reference>
<evidence type="ECO:0000313" key="2">
    <source>
        <dbReference type="Proteomes" id="UP000580517"/>
    </source>
</evidence>
<dbReference type="RefSeq" id="WP_129968594.1">
    <property type="nucleotide sequence ID" value="NZ_JACCEW010000002.1"/>
</dbReference>
<dbReference type="EMBL" id="JACCEW010000002">
    <property type="protein sequence ID" value="NYT36640.1"/>
    <property type="molecule type" value="Genomic_DNA"/>
</dbReference>
<proteinExistence type="predicted"/>
<gene>
    <name evidence="1" type="ORF">H0A68_07125</name>
</gene>
<organism evidence="1 2">
    <name type="scientific">Allopusillimonas soli</name>
    <dbReference type="NCBI Taxonomy" id="659016"/>
    <lineage>
        <taxon>Bacteria</taxon>
        <taxon>Pseudomonadati</taxon>
        <taxon>Pseudomonadota</taxon>
        <taxon>Betaproteobacteria</taxon>
        <taxon>Burkholderiales</taxon>
        <taxon>Alcaligenaceae</taxon>
        <taxon>Allopusillimonas</taxon>
    </lineage>
</organism>
<sequence>MAEILVDQNAPIFELMSEPTIVVGDHINTVWRGLACPYGTNEAGAALIIKALLTPLALATELACAIAGRYLGLPVPAPSIVLCDPELLTQIPPGVLQGSLRTADGQLIYYGSQLIFEHPIRPTSTLNPKVIERIWAKVCANEVAPSGAAWDELVANPDRHHENLTYDGERWWLYDHDKALASLADLYARITETESRVAIVAHQAPRNQIASEMERRRCDMAQVGQRSKTMSRSAKGFDLLVSSVEKWQNSDVRVNSVLVLATDVLRSIGFRLPAIELLVEQRINTKQNLSLLWSEPDA</sequence>
<dbReference type="AlphaFoldDB" id="A0A853FCQ2"/>
<dbReference type="OrthoDB" id="9152912at2"/>
<accession>A0A853FCQ2</accession>
<comment type="caution">
    <text evidence="1">The sequence shown here is derived from an EMBL/GenBank/DDBJ whole genome shotgun (WGS) entry which is preliminary data.</text>
</comment>
<keyword evidence="2" id="KW-1185">Reference proteome</keyword>
<name>A0A853FCQ2_9BURK</name>
<evidence type="ECO:0008006" key="3">
    <source>
        <dbReference type="Google" id="ProtNLM"/>
    </source>
</evidence>
<dbReference type="Proteomes" id="UP000580517">
    <property type="component" value="Unassembled WGS sequence"/>
</dbReference>